<evidence type="ECO:0000313" key="3">
    <source>
        <dbReference type="Proteomes" id="UP001156398"/>
    </source>
</evidence>
<dbReference type="EMBL" id="JAAGKO020000009">
    <property type="protein sequence ID" value="MDI5962846.1"/>
    <property type="molecule type" value="Genomic_DNA"/>
</dbReference>
<comment type="caution">
    <text evidence="2">The sequence shown here is derived from an EMBL/GenBank/DDBJ whole genome shotgun (WGS) entry which is preliminary data.</text>
</comment>
<feature type="region of interest" description="Disordered" evidence="1">
    <location>
        <begin position="272"/>
        <end position="295"/>
    </location>
</feature>
<accession>A0ABT6VWI2</accession>
<proteinExistence type="predicted"/>
<evidence type="ECO:0000313" key="2">
    <source>
        <dbReference type="EMBL" id="MDI5962846.1"/>
    </source>
</evidence>
<gene>
    <name evidence="2" type="ORF">POF43_009010</name>
</gene>
<feature type="compositionally biased region" description="Pro residues" evidence="1">
    <location>
        <begin position="399"/>
        <end position="408"/>
    </location>
</feature>
<name>A0ABT6VWI2_9ACTN</name>
<keyword evidence="3" id="KW-1185">Reference proteome</keyword>
<dbReference type="Gene3D" id="1.10.10.10">
    <property type="entry name" value="Winged helix-like DNA-binding domain superfamily/Winged helix DNA-binding domain"/>
    <property type="match status" value="1"/>
</dbReference>
<feature type="region of interest" description="Disordered" evidence="1">
    <location>
        <begin position="337"/>
        <end position="356"/>
    </location>
</feature>
<feature type="compositionally biased region" description="Pro residues" evidence="1">
    <location>
        <begin position="523"/>
        <end position="544"/>
    </location>
</feature>
<reference evidence="2 3" key="1">
    <citation type="submission" date="2023-05" db="EMBL/GenBank/DDBJ databases">
        <title>Streptantibioticus silvisoli sp. nov., acidotolerant actinomycetes 1 from pine litter.</title>
        <authorList>
            <person name="Swiecimska M."/>
            <person name="Golinska P."/>
            <person name="Sangal V."/>
            <person name="Wachnowicz B."/>
            <person name="Goodfellow M."/>
        </authorList>
    </citation>
    <scope>NUCLEOTIDE SEQUENCE [LARGE SCALE GENOMIC DNA]</scope>
    <source>
        <strain evidence="2 3">SL54</strain>
    </source>
</reference>
<organism evidence="2 3">
    <name type="scientific">Streptantibioticus silvisoli</name>
    <dbReference type="NCBI Taxonomy" id="2705255"/>
    <lineage>
        <taxon>Bacteria</taxon>
        <taxon>Bacillati</taxon>
        <taxon>Actinomycetota</taxon>
        <taxon>Actinomycetes</taxon>
        <taxon>Kitasatosporales</taxon>
        <taxon>Streptomycetaceae</taxon>
        <taxon>Streptantibioticus</taxon>
    </lineage>
</organism>
<feature type="compositionally biased region" description="Polar residues" evidence="1">
    <location>
        <begin position="1"/>
        <end position="12"/>
    </location>
</feature>
<evidence type="ECO:0000256" key="1">
    <source>
        <dbReference type="SAM" id="MobiDB-lite"/>
    </source>
</evidence>
<feature type="region of interest" description="Disordered" evidence="1">
    <location>
        <begin position="364"/>
        <end position="440"/>
    </location>
</feature>
<feature type="region of interest" description="Disordered" evidence="1">
    <location>
        <begin position="1"/>
        <end position="35"/>
    </location>
</feature>
<sequence>MSRSEVTPSHHQATGVHRAGGRARRRGPADPLSGQPAAAYEPYLDGLFTYCLSVLCEHDAAVAALGDTLAVAERAHHRLRDPRLRRPWLYAIARWACLLRFTDGRPVAFRATPALADAAAGERRRQLAALAWPEAAGTTPEQREAIELAVRHQLTDTEIAAVLRLEPEAARTLLSRAACEVERTRTALLVVRAGRCPDVDRVAADTHLLLSTTLRRELVRHVDECPACRRTAEQAVAPGPWPGTTAPAVLAVLTAPREAAHAAMTRSARALRAGARDRHGTPRHPVPHFDRRGFPVDGKERAARRALIRHRAVTTTVVAAVVAAPALALWAAYRPAPASGAPQGPRSVSAPDAEGDDYAYVKTGTRSVAPGRSASGPRSAPASGAPTPSATDASASPAPSAPAAPGSPDPSASVPPGTPTPSGDPHDGGSPSAPPGWITVRAAPSGDVTAITVVAHGGSPVRWSVSCDAPWLRLSRTSGTLRPGEAVTVLVRVAHAREPAGPWNGRVVFTPSGAPVTIQGQGPIPPPATSPPPLPGRAPVPIPT</sequence>
<dbReference type="RefSeq" id="WP_282704494.1">
    <property type="nucleotide sequence ID" value="NZ_JAAGKO020000009.1"/>
</dbReference>
<feature type="region of interest" description="Disordered" evidence="1">
    <location>
        <begin position="520"/>
        <end position="544"/>
    </location>
</feature>
<dbReference type="InterPro" id="IPR036388">
    <property type="entry name" value="WH-like_DNA-bd_sf"/>
</dbReference>
<feature type="compositionally biased region" description="Low complexity" evidence="1">
    <location>
        <begin position="369"/>
        <end position="398"/>
    </location>
</feature>
<dbReference type="Proteomes" id="UP001156398">
    <property type="component" value="Unassembled WGS sequence"/>
</dbReference>
<protein>
    <submittedName>
        <fullName evidence="2">Sigma-70 family RNA polymerase sigma factor</fullName>
    </submittedName>
</protein>